<comment type="caution">
    <text evidence="1">The sequence shown here is derived from an EMBL/GenBank/DDBJ whole genome shotgun (WGS) entry which is preliminary data.</text>
</comment>
<evidence type="ECO:0000313" key="1">
    <source>
        <dbReference type="EMBL" id="TFY56559.1"/>
    </source>
</evidence>
<dbReference type="Gene3D" id="3.80.10.10">
    <property type="entry name" value="Ribonuclease Inhibitor"/>
    <property type="match status" value="1"/>
</dbReference>
<dbReference type="EMBL" id="SEKV01000494">
    <property type="protein sequence ID" value="TFY56559.1"/>
    <property type="molecule type" value="Genomic_DNA"/>
</dbReference>
<dbReference type="AlphaFoldDB" id="A0A4Y9Y6Y4"/>
<proteinExistence type="predicted"/>
<gene>
    <name evidence="1" type="ORF">EVJ58_g7567</name>
</gene>
<dbReference type="Proteomes" id="UP000298390">
    <property type="component" value="Unassembled WGS sequence"/>
</dbReference>
<evidence type="ECO:0000313" key="2">
    <source>
        <dbReference type="Proteomes" id="UP000298390"/>
    </source>
</evidence>
<name>A0A4Y9Y6Y4_9APHY</name>
<dbReference type="SUPFAM" id="SSF52047">
    <property type="entry name" value="RNI-like"/>
    <property type="match status" value="1"/>
</dbReference>
<reference evidence="1 2" key="1">
    <citation type="submission" date="2019-01" db="EMBL/GenBank/DDBJ databases">
        <title>Genome sequencing of the rare red list fungi Fomitopsis rosea.</title>
        <authorList>
            <person name="Buettner E."/>
            <person name="Kellner H."/>
        </authorList>
    </citation>
    <scope>NUCLEOTIDE SEQUENCE [LARGE SCALE GENOMIC DNA]</scope>
    <source>
        <strain evidence="1 2">DSM 105464</strain>
    </source>
</reference>
<sequence>MERISSLTIDDCDDMLWTFFASIPPPNGAISIHGDRFPNLESLTLCEVRVPASIASLRSLTSLKLDYVPYASWNALLDALGSCPALECLVLDSPIAPFESIVPPIHAGQNIVELRHLRRLDLSNFDLDDVDFEYPSLSFLLAHLSLPRTVRIDISTDFGEYDEQDSNELSTLLAGIIPADKTALPVFSALQGVQVTIGSQHLELVASGRDEAQTSGPSSFTLSHAMHGRWNKGYLQEQIVNELPMVFPSSVLTLRILVQGEDDNYDTFGNNWSRLYSAFPHIEDLCLGGPDPLFFNFLRDIGPDTPSQHEPLPWPKLKSIRFEFTATEDGVPFPGSAAESEQVVRAITSSMCNRRDATSVERLQHLTLVFPQKEFWPMEIAKLQSTTQTLVVLHD</sequence>
<accession>A0A4Y9Y6Y4</accession>
<dbReference type="InterPro" id="IPR032675">
    <property type="entry name" value="LRR_dom_sf"/>
</dbReference>
<organism evidence="1 2">
    <name type="scientific">Rhodofomes roseus</name>
    <dbReference type="NCBI Taxonomy" id="34475"/>
    <lineage>
        <taxon>Eukaryota</taxon>
        <taxon>Fungi</taxon>
        <taxon>Dikarya</taxon>
        <taxon>Basidiomycota</taxon>
        <taxon>Agaricomycotina</taxon>
        <taxon>Agaricomycetes</taxon>
        <taxon>Polyporales</taxon>
        <taxon>Rhodofomes</taxon>
    </lineage>
</organism>
<protein>
    <submittedName>
        <fullName evidence="1">Uncharacterized protein</fullName>
    </submittedName>
</protein>